<dbReference type="InterPro" id="IPR040085">
    <property type="entry name" value="MJ0674-like"/>
</dbReference>
<gene>
    <name evidence="2" type="ORF">MBAV_002582</name>
</gene>
<dbReference type="EMBL" id="LACI01001116">
    <property type="protein sequence ID" value="KJU85218.1"/>
    <property type="molecule type" value="Genomic_DNA"/>
</dbReference>
<keyword evidence="3" id="KW-1185">Reference proteome</keyword>
<feature type="compositionally biased region" description="Basic residues" evidence="1">
    <location>
        <begin position="1"/>
        <end position="31"/>
    </location>
</feature>
<organism evidence="2 3">
    <name type="scientific">Candidatus Magnetobacterium bavaricum</name>
    <dbReference type="NCBI Taxonomy" id="29290"/>
    <lineage>
        <taxon>Bacteria</taxon>
        <taxon>Pseudomonadati</taxon>
        <taxon>Nitrospirota</taxon>
        <taxon>Thermodesulfovibrionia</taxon>
        <taxon>Thermodesulfovibrionales</taxon>
        <taxon>Candidatus Magnetobacteriaceae</taxon>
        <taxon>Candidatus Magnetobacterium</taxon>
    </lineage>
</organism>
<dbReference type="AlphaFoldDB" id="A0A0F3GX03"/>
<protein>
    <submittedName>
        <fullName evidence="2">Pyruvate formate-lyase 1 activating enzyme</fullName>
    </submittedName>
</protein>
<sequence>MHKPPICPGRHHVTNRHRQSPGHHHRKKRQQQLRYPRHDQRDPVPTLKPRFPQKQRKPQTTSVELFIRQRPVLMIALQEMACHNVNLVSPSHQTAAFVMALPEAVKSGLSIPIVYNCGGYESMQTLNLIDGIVDIYMPDLKYSDPAMSLRYSNAEAYPQIAQSAIKEMHRQVGNIVVDEKGIATRGLLIRHLVLPNNIAGSVKTLEFIAREISTDTYINIMDQYHPCFKAIEHPLLNRGLTGSEYYAVLEHAKSLGLTRLDKEDLRGHWL</sequence>
<keyword evidence="2" id="KW-0456">Lyase</keyword>
<dbReference type="PANTHER" id="PTHR43075">
    <property type="entry name" value="FORMATE LYASE ACTIVATING ENZYME, PUTATIVE (AFU_ORTHOLOGUE AFUA_2G15630)-RELATED"/>
    <property type="match status" value="1"/>
</dbReference>
<proteinExistence type="predicted"/>
<name>A0A0F3GX03_9BACT</name>
<dbReference type="PATRIC" id="fig|29290.4.peg.3427"/>
<evidence type="ECO:0000313" key="2">
    <source>
        <dbReference type="EMBL" id="KJU85218.1"/>
    </source>
</evidence>
<comment type="caution">
    <text evidence="2">The sequence shown here is derived from an EMBL/GenBank/DDBJ whole genome shotgun (WGS) entry which is preliminary data.</text>
</comment>
<evidence type="ECO:0000256" key="1">
    <source>
        <dbReference type="SAM" id="MobiDB-lite"/>
    </source>
</evidence>
<dbReference type="PANTHER" id="PTHR43075:SF1">
    <property type="entry name" value="FORMATE LYASE ACTIVATING ENZYME, PUTATIVE (AFU_ORTHOLOGUE AFUA_2G15630)-RELATED"/>
    <property type="match status" value="1"/>
</dbReference>
<keyword evidence="2" id="KW-0670">Pyruvate</keyword>
<dbReference type="Proteomes" id="UP000033423">
    <property type="component" value="Unassembled WGS sequence"/>
</dbReference>
<evidence type="ECO:0000313" key="3">
    <source>
        <dbReference type="Proteomes" id="UP000033423"/>
    </source>
</evidence>
<accession>A0A0F3GX03</accession>
<reference evidence="2 3" key="1">
    <citation type="submission" date="2015-02" db="EMBL/GenBank/DDBJ databases">
        <title>Single-cell genomics of uncultivated deep-branching MTB reveals a conserved set of magnetosome genes.</title>
        <authorList>
            <person name="Kolinko S."/>
            <person name="Richter M."/>
            <person name="Glockner F.O."/>
            <person name="Brachmann A."/>
            <person name="Schuler D."/>
        </authorList>
    </citation>
    <scope>NUCLEOTIDE SEQUENCE [LARGE SCALE GENOMIC DNA]</scope>
    <source>
        <strain evidence="2">TM-1</strain>
    </source>
</reference>
<dbReference type="GO" id="GO:0016829">
    <property type="term" value="F:lyase activity"/>
    <property type="evidence" value="ECO:0007669"/>
    <property type="project" value="UniProtKB-KW"/>
</dbReference>
<feature type="region of interest" description="Disordered" evidence="1">
    <location>
        <begin position="1"/>
        <end position="61"/>
    </location>
</feature>